<accession>A0A7Z0EL29</accession>
<evidence type="ECO:0000313" key="2">
    <source>
        <dbReference type="Proteomes" id="UP000572051"/>
    </source>
</evidence>
<reference evidence="1 2" key="1">
    <citation type="submission" date="2020-07" db="EMBL/GenBank/DDBJ databases">
        <title>Sequencing the genomes of 1000 actinobacteria strains.</title>
        <authorList>
            <person name="Klenk H.-P."/>
        </authorList>
    </citation>
    <scope>NUCLEOTIDE SEQUENCE [LARGE SCALE GENOMIC DNA]</scope>
    <source>
        <strain evidence="1 2">DSM 44442</strain>
    </source>
</reference>
<organism evidence="1 2">
    <name type="scientific">Nocardiopsis aegyptia</name>
    <dbReference type="NCBI Taxonomy" id="220378"/>
    <lineage>
        <taxon>Bacteria</taxon>
        <taxon>Bacillati</taxon>
        <taxon>Actinomycetota</taxon>
        <taxon>Actinomycetes</taxon>
        <taxon>Streptosporangiales</taxon>
        <taxon>Nocardiopsidaceae</taxon>
        <taxon>Nocardiopsis</taxon>
    </lineage>
</organism>
<protein>
    <submittedName>
        <fullName evidence="1">Putative alkaline shock family protein YloU</fullName>
    </submittedName>
</protein>
<gene>
    <name evidence="1" type="ORF">HNR10_001748</name>
</gene>
<dbReference type="RefSeq" id="WP_376769741.1">
    <property type="nucleotide sequence ID" value="NZ_JACCFS010000001.1"/>
</dbReference>
<comment type="caution">
    <text evidence="1">The sequence shown here is derived from an EMBL/GenBank/DDBJ whole genome shotgun (WGS) entry which is preliminary data.</text>
</comment>
<name>A0A7Z0EL29_9ACTN</name>
<keyword evidence="2" id="KW-1185">Reference proteome</keyword>
<dbReference type="Proteomes" id="UP000572051">
    <property type="component" value="Unassembled WGS sequence"/>
</dbReference>
<evidence type="ECO:0000313" key="1">
    <source>
        <dbReference type="EMBL" id="NYJ33867.1"/>
    </source>
</evidence>
<proteinExistence type="predicted"/>
<sequence length="106" mass="10657">MAADARDPGEVARGMARAVVGCPDVVELSAGGFGTLQTPVPGGRVRGVAVRDDHVEVGVVVRFGRPIQDITAEIRGVLAPMAAGRAVHVYVEDVVAGLGGGSRAGG</sequence>
<dbReference type="EMBL" id="JACCFS010000001">
    <property type="protein sequence ID" value="NYJ33867.1"/>
    <property type="molecule type" value="Genomic_DNA"/>
</dbReference>
<dbReference type="AlphaFoldDB" id="A0A7Z0EL29"/>